<keyword evidence="10" id="KW-0732">Signal</keyword>
<sequence length="333" mass="36746">MVLSRLLPALVFCGAALMLNCVADVWAQYRAERYWPRDHGTGLLADSSSPLPDLGFESLPYISSDFRGVRIPDVCMTVCVLGALAMVFIKFDFDKATIVLKRTLILGAIGYTGRAISVPLTQLPNPDVSCKAVMDWDHPIVSVFLVPFGLAHTCADVFYSGHSISVTLATMVWVDYASSFGWRLFGLLWGLLTLVIIIGTHFHYTIDVVYGVAVTFTAWRVYHHAMKVPAVMLNSRFLMYWEADAFPVLIKAVHQATLPSPRSDLRIRLAPTGPMSTQSTIEDSLLSAECGNVGNDPFLGVVHLDFSDDPRVLWGLRVPEDIDGGRRYSSLSS</sequence>
<gene>
    <name evidence="12" type="ORF">FOL47_003551</name>
</gene>
<evidence type="ECO:0000256" key="6">
    <source>
        <dbReference type="ARBA" id="ARBA00022989"/>
    </source>
</evidence>
<dbReference type="GO" id="GO:0033188">
    <property type="term" value="F:sphingomyelin synthase activity"/>
    <property type="evidence" value="ECO:0007669"/>
    <property type="project" value="TreeGrafter"/>
</dbReference>
<evidence type="ECO:0000256" key="10">
    <source>
        <dbReference type="SAM" id="SignalP"/>
    </source>
</evidence>
<evidence type="ECO:0000256" key="5">
    <source>
        <dbReference type="ARBA" id="ARBA00022919"/>
    </source>
</evidence>
<keyword evidence="3" id="KW-0808">Transferase</keyword>
<feature type="transmembrane region" description="Helical" evidence="9">
    <location>
        <begin position="180"/>
        <end position="198"/>
    </location>
</feature>
<feature type="signal peptide" evidence="10">
    <location>
        <begin position="1"/>
        <end position="27"/>
    </location>
</feature>
<comment type="caution">
    <text evidence="12">The sequence shown here is derived from an EMBL/GenBank/DDBJ whole genome shotgun (WGS) entry which is preliminary data.</text>
</comment>
<evidence type="ECO:0000259" key="11">
    <source>
        <dbReference type="Pfam" id="PF14360"/>
    </source>
</evidence>
<evidence type="ECO:0000256" key="2">
    <source>
        <dbReference type="ARBA" id="ARBA00005441"/>
    </source>
</evidence>
<evidence type="ECO:0000256" key="7">
    <source>
        <dbReference type="ARBA" id="ARBA00023098"/>
    </source>
</evidence>
<dbReference type="PANTHER" id="PTHR21290">
    <property type="entry name" value="SPHINGOMYELIN SYNTHETASE"/>
    <property type="match status" value="1"/>
</dbReference>
<feature type="transmembrane region" description="Helical" evidence="9">
    <location>
        <begin position="204"/>
        <end position="222"/>
    </location>
</feature>
<dbReference type="GO" id="GO:0005886">
    <property type="term" value="C:plasma membrane"/>
    <property type="evidence" value="ECO:0007669"/>
    <property type="project" value="TreeGrafter"/>
</dbReference>
<keyword evidence="8 9" id="KW-0472">Membrane</keyword>
<dbReference type="Proteomes" id="UP000591131">
    <property type="component" value="Unassembled WGS sequence"/>
</dbReference>
<dbReference type="GO" id="GO:0047493">
    <property type="term" value="F:ceramide cholinephosphotransferase activity"/>
    <property type="evidence" value="ECO:0007669"/>
    <property type="project" value="TreeGrafter"/>
</dbReference>
<evidence type="ECO:0000256" key="9">
    <source>
        <dbReference type="SAM" id="Phobius"/>
    </source>
</evidence>
<keyword evidence="13" id="KW-1185">Reference proteome</keyword>
<comment type="similarity">
    <text evidence="2">Belongs to the sphingomyelin synthase family.</text>
</comment>
<evidence type="ECO:0000256" key="4">
    <source>
        <dbReference type="ARBA" id="ARBA00022692"/>
    </source>
</evidence>
<proteinExistence type="inferred from homology"/>
<feature type="transmembrane region" description="Helical" evidence="9">
    <location>
        <begin position="71"/>
        <end position="91"/>
    </location>
</feature>
<dbReference type="PANTHER" id="PTHR21290:SF25">
    <property type="entry name" value="SPHINGOMYELIN SYNTHASE-RELATED PROTEIN 1"/>
    <property type="match status" value="1"/>
</dbReference>
<evidence type="ECO:0000313" key="13">
    <source>
        <dbReference type="Proteomes" id="UP000591131"/>
    </source>
</evidence>
<dbReference type="OrthoDB" id="422827at2759"/>
<feature type="domain" description="Sphingomyelin synthase-like" evidence="11">
    <location>
        <begin position="153"/>
        <end position="223"/>
    </location>
</feature>
<dbReference type="GO" id="GO:0046513">
    <property type="term" value="P:ceramide biosynthetic process"/>
    <property type="evidence" value="ECO:0007669"/>
    <property type="project" value="TreeGrafter"/>
</dbReference>
<feature type="chain" id="PRO_5029814147" description="Sphingomyelin synthase-like domain-containing protein" evidence="10">
    <location>
        <begin position="28"/>
        <end position="333"/>
    </location>
</feature>
<dbReference type="GO" id="GO:0000139">
    <property type="term" value="C:Golgi membrane"/>
    <property type="evidence" value="ECO:0007669"/>
    <property type="project" value="TreeGrafter"/>
</dbReference>
<dbReference type="Pfam" id="PF14360">
    <property type="entry name" value="PAP2_C"/>
    <property type="match status" value="1"/>
</dbReference>
<keyword evidence="4 9" id="KW-0812">Transmembrane</keyword>
<protein>
    <recommendedName>
        <fullName evidence="11">Sphingomyelin synthase-like domain-containing protein</fullName>
    </recommendedName>
</protein>
<evidence type="ECO:0000256" key="1">
    <source>
        <dbReference type="ARBA" id="ARBA00004141"/>
    </source>
</evidence>
<organism evidence="12 13">
    <name type="scientific">Perkinsus chesapeaki</name>
    <name type="common">Clam parasite</name>
    <name type="synonym">Perkinsus andrewsi</name>
    <dbReference type="NCBI Taxonomy" id="330153"/>
    <lineage>
        <taxon>Eukaryota</taxon>
        <taxon>Sar</taxon>
        <taxon>Alveolata</taxon>
        <taxon>Perkinsozoa</taxon>
        <taxon>Perkinsea</taxon>
        <taxon>Perkinsida</taxon>
        <taxon>Perkinsidae</taxon>
        <taxon>Perkinsus</taxon>
    </lineage>
</organism>
<feature type="transmembrane region" description="Helical" evidence="9">
    <location>
        <begin position="140"/>
        <end position="159"/>
    </location>
</feature>
<dbReference type="GO" id="GO:0005789">
    <property type="term" value="C:endoplasmic reticulum membrane"/>
    <property type="evidence" value="ECO:0007669"/>
    <property type="project" value="TreeGrafter"/>
</dbReference>
<dbReference type="AlphaFoldDB" id="A0A7J6N0Z7"/>
<dbReference type="EMBL" id="JAAPAO010000021">
    <property type="protein sequence ID" value="KAF4677100.1"/>
    <property type="molecule type" value="Genomic_DNA"/>
</dbReference>
<feature type="transmembrane region" description="Helical" evidence="9">
    <location>
        <begin position="103"/>
        <end position="120"/>
    </location>
</feature>
<name>A0A7J6N0Z7_PERCH</name>
<reference evidence="12 13" key="1">
    <citation type="submission" date="2020-04" db="EMBL/GenBank/DDBJ databases">
        <title>Perkinsus chesapeaki whole genome sequence.</title>
        <authorList>
            <person name="Bogema D.R."/>
        </authorList>
    </citation>
    <scope>NUCLEOTIDE SEQUENCE [LARGE SCALE GENOMIC DNA]</scope>
    <source>
        <strain evidence="12">ATCC PRA-425</strain>
    </source>
</reference>
<dbReference type="InterPro" id="IPR025749">
    <property type="entry name" value="Sphingomyelin_synth-like_dom"/>
</dbReference>
<keyword evidence="5" id="KW-0746">Sphingolipid metabolism</keyword>
<comment type="subcellular location">
    <subcellularLocation>
        <location evidence="1">Membrane</location>
        <topology evidence="1">Multi-pass membrane protein</topology>
    </subcellularLocation>
</comment>
<evidence type="ECO:0000313" key="12">
    <source>
        <dbReference type="EMBL" id="KAF4677100.1"/>
    </source>
</evidence>
<keyword evidence="6 9" id="KW-1133">Transmembrane helix</keyword>
<accession>A0A7J6N0Z7</accession>
<evidence type="ECO:0000256" key="3">
    <source>
        <dbReference type="ARBA" id="ARBA00022679"/>
    </source>
</evidence>
<dbReference type="InterPro" id="IPR045221">
    <property type="entry name" value="Sphingomyelin_synth-like"/>
</dbReference>
<evidence type="ECO:0000256" key="8">
    <source>
        <dbReference type="ARBA" id="ARBA00023136"/>
    </source>
</evidence>
<keyword evidence="7" id="KW-0443">Lipid metabolism</keyword>